<keyword evidence="1" id="KW-0805">Transcription regulation</keyword>
<dbReference type="GO" id="GO:0003677">
    <property type="term" value="F:DNA binding"/>
    <property type="evidence" value="ECO:0007669"/>
    <property type="project" value="UniProtKB-KW"/>
</dbReference>
<evidence type="ECO:0000313" key="5">
    <source>
        <dbReference type="EMBL" id="SIQ42595.1"/>
    </source>
</evidence>
<evidence type="ECO:0000256" key="2">
    <source>
        <dbReference type="ARBA" id="ARBA00023125"/>
    </source>
</evidence>
<dbReference type="AlphaFoldDB" id="A0A8G2CJ56"/>
<dbReference type="SMART" id="SM00895">
    <property type="entry name" value="FCD"/>
    <property type="match status" value="1"/>
</dbReference>
<evidence type="ECO:0000259" key="4">
    <source>
        <dbReference type="PROSITE" id="PS50949"/>
    </source>
</evidence>
<dbReference type="Proteomes" id="UP000186308">
    <property type="component" value="Unassembled WGS sequence"/>
</dbReference>
<dbReference type="EMBL" id="FTNE01000004">
    <property type="protein sequence ID" value="SIQ42595.1"/>
    <property type="molecule type" value="Genomic_DNA"/>
</dbReference>
<dbReference type="InterPro" id="IPR036388">
    <property type="entry name" value="WH-like_DNA-bd_sf"/>
</dbReference>
<dbReference type="Gene3D" id="1.20.120.530">
    <property type="entry name" value="GntR ligand-binding domain-like"/>
    <property type="match status" value="1"/>
</dbReference>
<evidence type="ECO:0000256" key="1">
    <source>
        <dbReference type="ARBA" id="ARBA00023015"/>
    </source>
</evidence>
<dbReference type="InterPro" id="IPR011711">
    <property type="entry name" value="GntR_C"/>
</dbReference>
<accession>A0A8G2CJ56</accession>
<keyword evidence="6" id="KW-1185">Reference proteome</keyword>
<organism evidence="5 6">
    <name type="scientific">Acidiphilium rubrum</name>
    <dbReference type="NCBI Taxonomy" id="526"/>
    <lineage>
        <taxon>Bacteria</taxon>
        <taxon>Pseudomonadati</taxon>
        <taxon>Pseudomonadota</taxon>
        <taxon>Alphaproteobacteria</taxon>
        <taxon>Acetobacterales</taxon>
        <taxon>Acidocellaceae</taxon>
        <taxon>Acidiphilium</taxon>
    </lineage>
</organism>
<dbReference type="InterPro" id="IPR036390">
    <property type="entry name" value="WH_DNA-bd_sf"/>
</dbReference>
<dbReference type="PANTHER" id="PTHR43537:SF5">
    <property type="entry name" value="UXU OPERON TRANSCRIPTIONAL REGULATOR"/>
    <property type="match status" value="1"/>
</dbReference>
<dbReference type="PROSITE" id="PS50949">
    <property type="entry name" value="HTH_GNTR"/>
    <property type="match status" value="1"/>
</dbReference>
<dbReference type="OrthoDB" id="7339934at2"/>
<dbReference type="PRINTS" id="PR00035">
    <property type="entry name" value="HTHGNTR"/>
</dbReference>
<keyword evidence="2" id="KW-0238">DNA-binding</keyword>
<dbReference type="Pfam" id="PF00392">
    <property type="entry name" value="GntR"/>
    <property type="match status" value="1"/>
</dbReference>
<evidence type="ECO:0000313" key="6">
    <source>
        <dbReference type="Proteomes" id="UP000186308"/>
    </source>
</evidence>
<dbReference type="GO" id="GO:0003700">
    <property type="term" value="F:DNA-binding transcription factor activity"/>
    <property type="evidence" value="ECO:0007669"/>
    <property type="project" value="InterPro"/>
</dbReference>
<dbReference type="InterPro" id="IPR000524">
    <property type="entry name" value="Tscrpt_reg_HTH_GntR"/>
</dbReference>
<protein>
    <submittedName>
        <fullName evidence="5">Transcriptional regulator, GntR family</fullName>
    </submittedName>
</protein>
<dbReference type="SUPFAM" id="SSF46785">
    <property type="entry name" value="Winged helix' DNA-binding domain"/>
    <property type="match status" value="1"/>
</dbReference>
<sequence>MALAPIRNRRLYRQIADQISDLIAGGTYPPGSYLPAERDLSASLGVSRSSVREALIALEVIGLVDVRVGDGVQVCALPPEPIASPARASLMQQAMRLTKPGPDPELPVALDLDIEIPPFALLQARRVIEPESAALAARRATEADIAAIEAAFAADAAETRTRSTTHPGDRMFHIRIAQASGNAAFEQFTIILLGHAYGGMFRRLQSLYTTTDMASRSQTQHAAILDAIRAGAEARAHAAMAAHLDMVIDVFMRD</sequence>
<dbReference type="PANTHER" id="PTHR43537">
    <property type="entry name" value="TRANSCRIPTIONAL REGULATOR, GNTR FAMILY"/>
    <property type="match status" value="1"/>
</dbReference>
<proteinExistence type="predicted"/>
<gene>
    <name evidence="5" type="ORF">SAMN05421828_104194</name>
</gene>
<evidence type="ECO:0000256" key="3">
    <source>
        <dbReference type="ARBA" id="ARBA00023163"/>
    </source>
</evidence>
<dbReference type="CDD" id="cd07377">
    <property type="entry name" value="WHTH_GntR"/>
    <property type="match status" value="1"/>
</dbReference>
<dbReference type="Pfam" id="PF07729">
    <property type="entry name" value="FCD"/>
    <property type="match status" value="1"/>
</dbReference>
<comment type="caution">
    <text evidence="5">The sequence shown here is derived from an EMBL/GenBank/DDBJ whole genome shotgun (WGS) entry which is preliminary data.</text>
</comment>
<dbReference type="SUPFAM" id="SSF48008">
    <property type="entry name" value="GntR ligand-binding domain-like"/>
    <property type="match status" value="1"/>
</dbReference>
<reference evidence="5 6" key="1">
    <citation type="submission" date="2017-01" db="EMBL/GenBank/DDBJ databases">
        <authorList>
            <person name="Varghese N."/>
            <person name="Submissions S."/>
        </authorList>
    </citation>
    <scope>NUCLEOTIDE SEQUENCE [LARGE SCALE GENOMIC DNA]</scope>
    <source>
        <strain evidence="5 6">ATCC 35905</strain>
    </source>
</reference>
<keyword evidence="3" id="KW-0804">Transcription</keyword>
<dbReference type="SMART" id="SM00345">
    <property type="entry name" value="HTH_GNTR"/>
    <property type="match status" value="1"/>
</dbReference>
<feature type="domain" description="HTH gntR-type" evidence="4">
    <location>
        <begin position="9"/>
        <end position="77"/>
    </location>
</feature>
<dbReference type="InterPro" id="IPR008920">
    <property type="entry name" value="TF_FadR/GntR_C"/>
</dbReference>
<dbReference type="RefSeq" id="WP_029310587.1">
    <property type="nucleotide sequence ID" value="NZ_FTNE01000004.1"/>
</dbReference>
<name>A0A8G2CJ56_ACIRU</name>
<dbReference type="Gene3D" id="1.10.10.10">
    <property type="entry name" value="Winged helix-like DNA-binding domain superfamily/Winged helix DNA-binding domain"/>
    <property type="match status" value="1"/>
</dbReference>